<dbReference type="SUPFAM" id="SSF55816">
    <property type="entry name" value="5'-nucleotidase (syn. UDP-sugar hydrolase), C-terminal domain"/>
    <property type="match status" value="1"/>
</dbReference>
<dbReference type="Proteomes" id="UP000837803">
    <property type="component" value="Unassembled WGS sequence"/>
</dbReference>
<dbReference type="Gene3D" id="3.90.780.10">
    <property type="entry name" value="5'-Nucleotidase, C-terminal domain"/>
    <property type="match status" value="1"/>
</dbReference>
<dbReference type="PROSITE" id="PS51257">
    <property type="entry name" value="PROKAR_LIPOPROTEIN"/>
    <property type="match status" value="1"/>
</dbReference>
<evidence type="ECO:0000259" key="2">
    <source>
        <dbReference type="Pfam" id="PF02872"/>
    </source>
</evidence>
<sequence length="253" mass="27172">MFRTAHAALALTLCCTLVSCNRSLGPPTVQPQFYPITQVTDTPATEAGRAVAATISPYSAQLTDQMNRELAEVGSPLRKGQPESGLGNWVADLLSEAATDLFPDYPIAFAVQNYGGLRVSEIGTGPLLVSEIYELMPFDNELVLVEVDGATLLSFVDLMIRDGGWPVSAGLSVQRQDEQLTVLVHNKEIEPTAAYFIAAPDYVANGGNDAAMLVDRPQVASARMVRDLLIEYAAQATTPITVVSDGSRFKLQP</sequence>
<keyword evidence="1" id="KW-0732">Signal</keyword>
<evidence type="ECO:0000256" key="1">
    <source>
        <dbReference type="SAM" id="SignalP"/>
    </source>
</evidence>
<dbReference type="PRINTS" id="PR01607">
    <property type="entry name" value="APYRASEFAMLY"/>
</dbReference>
<dbReference type="InterPro" id="IPR036907">
    <property type="entry name" value="5'-Nucleotdase_C_sf"/>
</dbReference>
<feature type="domain" description="5'-Nucleotidase C-terminal" evidence="2">
    <location>
        <begin position="79"/>
        <end position="214"/>
    </location>
</feature>
<organism evidence="3 4">
    <name type="scientific">Neolewinella maritima</name>
    <dbReference type="NCBI Taxonomy" id="1383882"/>
    <lineage>
        <taxon>Bacteria</taxon>
        <taxon>Pseudomonadati</taxon>
        <taxon>Bacteroidota</taxon>
        <taxon>Saprospiria</taxon>
        <taxon>Saprospirales</taxon>
        <taxon>Lewinellaceae</taxon>
        <taxon>Neolewinella</taxon>
    </lineage>
</organism>
<dbReference type="PANTHER" id="PTHR11575:SF24">
    <property type="entry name" value="5'-NUCLEOTIDASE"/>
    <property type="match status" value="1"/>
</dbReference>
<feature type="signal peptide" evidence="1">
    <location>
        <begin position="1"/>
        <end position="24"/>
    </location>
</feature>
<dbReference type="InterPro" id="IPR006179">
    <property type="entry name" value="5_nucleotidase/apyrase"/>
</dbReference>
<gene>
    <name evidence="3" type="ORF">LEM8419_01401</name>
</gene>
<dbReference type="EMBL" id="CAKLPZ010000001">
    <property type="protein sequence ID" value="CAH1000252.1"/>
    <property type="molecule type" value="Genomic_DNA"/>
</dbReference>
<reference evidence="3" key="1">
    <citation type="submission" date="2021-12" db="EMBL/GenBank/DDBJ databases">
        <authorList>
            <person name="Rodrigo-Torres L."/>
            <person name="Arahal R. D."/>
            <person name="Lucena T."/>
        </authorList>
    </citation>
    <scope>NUCLEOTIDE SEQUENCE</scope>
    <source>
        <strain evidence="3">CECT 8419</strain>
    </source>
</reference>
<dbReference type="Pfam" id="PF02872">
    <property type="entry name" value="5_nucleotid_C"/>
    <property type="match status" value="1"/>
</dbReference>
<protein>
    <recommendedName>
        <fullName evidence="2">5'-Nucleotidase C-terminal domain-containing protein</fullName>
    </recommendedName>
</protein>
<evidence type="ECO:0000313" key="3">
    <source>
        <dbReference type="EMBL" id="CAH1000252.1"/>
    </source>
</evidence>
<feature type="chain" id="PRO_5046294677" description="5'-Nucleotidase C-terminal domain-containing protein" evidence="1">
    <location>
        <begin position="25"/>
        <end position="253"/>
    </location>
</feature>
<proteinExistence type="predicted"/>
<dbReference type="InterPro" id="IPR008334">
    <property type="entry name" value="5'-Nucleotdase_C"/>
</dbReference>
<accession>A0ABN8F7G4</accession>
<name>A0ABN8F7G4_9BACT</name>
<dbReference type="RefSeq" id="WP_238750305.1">
    <property type="nucleotide sequence ID" value="NZ_CAKLPZ010000001.1"/>
</dbReference>
<dbReference type="PANTHER" id="PTHR11575">
    <property type="entry name" value="5'-NUCLEOTIDASE-RELATED"/>
    <property type="match status" value="1"/>
</dbReference>
<evidence type="ECO:0000313" key="4">
    <source>
        <dbReference type="Proteomes" id="UP000837803"/>
    </source>
</evidence>
<keyword evidence="4" id="KW-1185">Reference proteome</keyword>
<comment type="caution">
    <text evidence="3">The sequence shown here is derived from an EMBL/GenBank/DDBJ whole genome shotgun (WGS) entry which is preliminary data.</text>
</comment>